<dbReference type="HOGENOM" id="CLU_022158_2_2_0"/>
<dbReference type="InterPro" id="IPR048253">
    <property type="entry name" value="DRE_TIM_HCS_fun_bact"/>
</dbReference>
<keyword evidence="7 14" id="KW-0808">Transferase</keyword>
<dbReference type="EMBL" id="CP002049">
    <property type="protein sequence ID" value="ADI14510.1"/>
    <property type="molecule type" value="Genomic_DNA"/>
</dbReference>
<dbReference type="eggNOG" id="COG0119">
    <property type="taxonomic scope" value="Bacteria"/>
</dbReference>
<dbReference type="InterPro" id="IPR002034">
    <property type="entry name" value="AIPM/Hcit_synth_CS"/>
</dbReference>
<comment type="pathway">
    <text evidence="3">Amino-acid biosynthesis; L-lysine biosynthesis via AAA pathway; L-alpha-aminoadipate from 2-oxoglutarate: step 1/5.</text>
</comment>
<evidence type="ECO:0000256" key="2">
    <source>
        <dbReference type="ARBA" id="ARBA00001946"/>
    </source>
</evidence>
<evidence type="ECO:0000256" key="5">
    <source>
        <dbReference type="ARBA" id="ARBA00012974"/>
    </source>
</evidence>
<keyword evidence="9" id="KW-0460">Magnesium</keyword>
<dbReference type="CDD" id="cd07948">
    <property type="entry name" value="DRE_TIM_HCS"/>
    <property type="match status" value="1"/>
</dbReference>
<dbReference type="RefSeq" id="WP_013177880.1">
    <property type="nucleotide sequence ID" value="NC_014221.1"/>
</dbReference>
<dbReference type="InterPro" id="IPR013785">
    <property type="entry name" value="Aldolase_TIM"/>
</dbReference>
<dbReference type="EC" id="2.3.3.14" evidence="5 13"/>
<comment type="cofactor">
    <cofactor evidence="1">
        <name>Mn(2+)</name>
        <dbReference type="ChEBI" id="CHEBI:29035"/>
    </cofactor>
</comment>
<sequence length="383" mass="41121">MKTRDWCLIDSTLREGEQFALGNFSLADKVEIAKALDAFGVEYLELTTPVASPASRQALETIAGLGLKAKVLTHTRANLEDARVALECGVDGVDILFGTSPALRSSHGRGVDEIIDESLEVIGYVKSAGKSVRFSSEDTFRSDREDLLRIYAAADRAGVDRVGLADTVGVASPSAVRELVADVRAVVGCDIEFHGHNDTGCAIANAFEAVRAGATHIDTSILGIGERNGITPLGGFLARMYTQNPQRLQEKYNLTMLPELDAMVARMTGLSVPFNNYLTGAYAYNHKAGLHLKAIYVNPGAYEIIPPEVFGVTRTLQIGSRLTGRNAVAARAAELGLELPDETVRELTRQIKASADAGDLALHDVDALLRAAAQRRAPEEVFA</sequence>
<evidence type="ECO:0000256" key="1">
    <source>
        <dbReference type="ARBA" id="ARBA00001936"/>
    </source>
</evidence>
<evidence type="ECO:0000256" key="9">
    <source>
        <dbReference type="ARBA" id="ARBA00022842"/>
    </source>
</evidence>
<evidence type="ECO:0000256" key="13">
    <source>
        <dbReference type="NCBIfam" id="TIGR02146"/>
    </source>
</evidence>
<evidence type="ECO:0000256" key="14">
    <source>
        <dbReference type="RuleBase" id="RU003523"/>
    </source>
</evidence>
<proteinExistence type="inferred from homology"/>
<comment type="similarity">
    <text evidence="4">Belongs to the alpha-IPM synthase/homocitrate synthase family. Homocitrate synthase LYS20/LYS21 subfamily.</text>
</comment>
<keyword evidence="11" id="KW-0464">Manganese</keyword>
<dbReference type="PANTHER" id="PTHR10277">
    <property type="entry name" value="HOMOCITRATE SYNTHASE-RELATED"/>
    <property type="match status" value="1"/>
</dbReference>
<dbReference type="InterPro" id="IPR054691">
    <property type="entry name" value="LeuA/HCS_post-cat"/>
</dbReference>
<evidence type="ECO:0000313" key="16">
    <source>
        <dbReference type="EMBL" id="ADI14510.1"/>
    </source>
</evidence>
<dbReference type="AlphaFoldDB" id="D7CX02"/>
<dbReference type="InterPro" id="IPR000891">
    <property type="entry name" value="PYR_CT"/>
</dbReference>
<dbReference type="PROSITE" id="PS00815">
    <property type="entry name" value="AIPM_HOMOCIT_SYNTH_1"/>
    <property type="match status" value="1"/>
</dbReference>
<dbReference type="Gene3D" id="1.10.238.260">
    <property type="match status" value="1"/>
</dbReference>
<evidence type="ECO:0000256" key="6">
    <source>
        <dbReference type="ARBA" id="ARBA00022605"/>
    </source>
</evidence>
<evidence type="ECO:0000256" key="11">
    <source>
        <dbReference type="ARBA" id="ARBA00023211"/>
    </source>
</evidence>
<dbReference type="Pfam" id="PF22617">
    <property type="entry name" value="HCS_D2"/>
    <property type="match status" value="1"/>
</dbReference>
<evidence type="ECO:0000256" key="8">
    <source>
        <dbReference type="ARBA" id="ARBA00022723"/>
    </source>
</evidence>
<keyword evidence="6" id="KW-0028">Amino-acid biosynthesis</keyword>
<keyword evidence="16" id="KW-0012">Acyltransferase</keyword>
<dbReference type="GO" id="GO:0046872">
    <property type="term" value="F:metal ion binding"/>
    <property type="evidence" value="ECO:0007669"/>
    <property type="project" value="UniProtKB-KW"/>
</dbReference>
<organism evidence="16 17">
    <name type="scientific">Truepera radiovictrix (strain DSM 17093 / CIP 108686 / LMG 22925 / RQ-24)</name>
    <dbReference type="NCBI Taxonomy" id="649638"/>
    <lineage>
        <taxon>Bacteria</taxon>
        <taxon>Thermotogati</taxon>
        <taxon>Deinococcota</taxon>
        <taxon>Deinococci</taxon>
        <taxon>Trueperales</taxon>
        <taxon>Trueperaceae</taxon>
        <taxon>Truepera</taxon>
    </lineage>
</organism>
<dbReference type="GO" id="GO:0004410">
    <property type="term" value="F:homocitrate synthase activity"/>
    <property type="evidence" value="ECO:0007669"/>
    <property type="project" value="UniProtKB-EC"/>
</dbReference>
<reference evidence="16 17" key="2">
    <citation type="journal article" date="2011" name="Stand. Genomic Sci.">
        <title>Complete genome sequence of Truepera radiovictrix type strain (RQ-24).</title>
        <authorList>
            <person name="Ivanova N."/>
            <person name="Rohde C."/>
            <person name="Munk C."/>
            <person name="Nolan M."/>
            <person name="Lucas S."/>
            <person name="Del Rio T.G."/>
            <person name="Tice H."/>
            <person name="Deshpande S."/>
            <person name="Cheng J.F."/>
            <person name="Tapia R."/>
            <person name="Han C."/>
            <person name="Goodwin L."/>
            <person name="Pitluck S."/>
            <person name="Liolios K."/>
            <person name="Mavromatis K."/>
            <person name="Mikhailova N."/>
            <person name="Pati A."/>
            <person name="Chen A."/>
            <person name="Palaniappan K."/>
            <person name="Land M."/>
            <person name="Hauser L."/>
            <person name="Chang Y.J."/>
            <person name="Jeffries C.D."/>
            <person name="Brambilla E."/>
            <person name="Rohde M."/>
            <person name="Goker M."/>
            <person name="Tindall B.J."/>
            <person name="Woyke T."/>
            <person name="Bristow J."/>
            <person name="Eisen J.A."/>
            <person name="Markowitz V."/>
            <person name="Hugenholtz P."/>
            <person name="Kyrpides N.C."/>
            <person name="Klenk H.P."/>
            <person name="Lapidus A."/>
        </authorList>
    </citation>
    <scope>NUCLEOTIDE SEQUENCE [LARGE SCALE GENOMIC DNA]</scope>
    <source>
        <strain evidence="17">DSM 17093 / CIP 108686 / LMG 22925 / RQ-24</strain>
    </source>
</reference>
<keyword evidence="17" id="KW-1185">Reference proteome</keyword>
<evidence type="ECO:0000256" key="7">
    <source>
        <dbReference type="ARBA" id="ARBA00022679"/>
    </source>
</evidence>
<dbReference type="KEGG" id="tra:Trad_1388"/>
<name>D7CX02_TRURR</name>
<dbReference type="NCBIfam" id="TIGR02146">
    <property type="entry name" value="LysS_fung_arch"/>
    <property type="match status" value="1"/>
</dbReference>
<dbReference type="OrthoDB" id="9804858at2"/>
<dbReference type="UniPathway" id="UPA00033">
    <property type="reaction ID" value="UER00028"/>
</dbReference>
<dbReference type="GO" id="GO:0019878">
    <property type="term" value="P:lysine biosynthetic process via aminoadipic acid"/>
    <property type="evidence" value="ECO:0007669"/>
    <property type="project" value="UniProtKB-UniPathway"/>
</dbReference>
<dbReference type="Proteomes" id="UP000000379">
    <property type="component" value="Chromosome"/>
</dbReference>
<keyword evidence="8" id="KW-0479">Metal-binding</keyword>
<dbReference type="Pfam" id="PF00682">
    <property type="entry name" value="HMGL-like"/>
    <property type="match status" value="1"/>
</dbReference>
<reference evidence="17" key="1">
    <citation type="submission" date="2010-05" db="EMBL/GenBank/DDBJ databases">
        <title>The complete genome of Truepera radiovictris DSM 17093.</title>
        <authorList>
            <consortium name="US DOE Joint Genome Institute (JGI-PGF)"/>
            <person name="Lucas S."/>
            <person name="Copeland A."/>
            <person name="Lapidus A."/>
            <person name="Glavina del Rio T."/>
            <person name="Dalin E."/>
            <person name="Tice H."/>
            <person name="Bruce D."/>
            <person name="Goodwin L."/>
            <person name="Pitluck S."/>
            <person name="Kyrpides N."/>
            <person name="Mavromatis K."/>
            <person name="Ovchinnikova G."/>
            <person name="Munk A.C."/>
            <person name="Detter J.C."/>
            <person name="Han C."/>
            <person name="Tapia R."/>
            <person name="Land M."/>
            <person name="Hauser L."/>
            <person name="Markowitz V."/>
            <person name="Cheng J.-F."/>
            <person name="Hugenholtz P."/>
            <person name="Woyke T."/>
            <person name="Wu D."/>
            <person name="Tindall B."/>
            <person name="Pomrenke H.G."/>
            <person name="Brambilla E."/>
            <person name="Klenk H.-P."/>
            <person name="Eisen J.A."/>
        </authorList>
    </citation>
    <scope>NUCLEOTIDE SEQUENCE [LARGE SCALE GENOMIC DNA]</scope>
    <source>
        <strain evidence="17">DSM 17093 / CIP 108686 / LMG 22925 / RQ-24</strain>
    </source>
</reference>
<feature type="domain" description="Pyruvate carboxyltransferase" evidence="15">
    <location>
        <begin position="6"/>
        <end position="258"/>
    </location>
</feature>
<dbReference type="PROSITE" id="PS00816">
    <property type="entry name" value="AIPM_HOMOCIT_SYNTH_2"/>
    <property type="match status" value="1"/>
</dbReference>
<evidence type="ECO:0000256" key="10">
    <source>
        <dbReference type="ARBA" id="ARBA00023154"/>
    </source>
</evidence>
<evidence type="ECO:0000313" key="17">
    <source>
        <dbReference type="Proteomes" id="UP000000379"/>
    </source>
</evidence>
<dbReference type="PROSITE" id="PS50991">
    <property type="entry name" value="PYR_CT"/>
    <property type="match status" value="1"/>
</dbReference>
<accession>D7CX02</accession>
<keyword evidence="10" id="KW-0457">Lysine biosynthesis</keyword>
<evidence type="ECO:0000256" key="3">
    <source>
        <dbReference type="ARBA" id="ARBA00004755"/>
    </source>
</evidence>
<protein>
    <recommendedName>
        <fullName evidence="5 13">Homocitrate synthase</fullName>
        <ecNumber evidence="5 13">2.3.3.14</ecNumber>
    </recommendedName>
</protein>
<dbReference type="InterPro" id="IPR011872">
    <property type="entry name" value="Homocitrate_synth"/>
</dbReference>
<dbReference type="STRING" id="649638.Trad_1388"/>
<dbReference type="InterPro" id="IPR050073">
    <property type="entry name" value="2-IPM_HCS-like"/>
</dbReference>
<evidence type="ECO:0000256" key="4">
    <source>
        <dbReference type="ARBA" id="ARBA00006361"/>
    </source>
</evidence>
<evidence type="ECO:0000256" key="12">
    <source>
        <dbReference type="ARBA" id="ARBA00048363"/>
    </source>
</evidence>
<dbReference type="SUPFAM" id="SSF51569">
    <property type="entry name" value="Aldolase"/>
    <property type="match status" value="1"/>
</dbReference>
<comment type="cofactor">
    <cofactor evidence="2">
        <name>Mg(2+)</name>
        <dbReference type="ChEBI" id="CHEBI:18420"/>
    </cofactor>
</comment>
<comment type="catalytic activity">
    <reaction evidence="12">
        <text>acetyl-CoA + 2-oxoglutarate + H2O = (2R)-homocitrate + CoA + H(+)</text>
        <dbReference type="Rhea" id="RHEA:12929"/>
        <dbReference type="ChEBI" id="CHEBI:15377"/>
        <dbReference type="ChEBI" id="CHEBI:15378"/>
        <dbReference type="ChEBI" id="CHEBI:16810"/>
        <dbReference type="ChEBI" id="CHEBI:57287"/>
        <dbReference type="ChEBI" id="CHEBI:57288"/>
        <dbReference type="ChEBI" id="CHEBI:58884"/>
        <dbReference type="EC" id="2.3.3.14"/>
    </reaction>
    <physiologicalReaction direction="left-to-right" evidence="12">
        <dbReference type="Rhea" id="RHEA:12930"/>
    </physiologicalReaction>
</comment>
<dbReference type="Gene3D" id="3.20.20.70">
    <property type="entry name" value="Aldolase class I"/>
    <property type="match status" value="1"/>
</dbReference>
<dbReference type="PANTHER" id="PTHR10277:SF48">
    <property type="entry name" value="HOMOCITRATE SYNTHASE, CYTOSOLIC ISOZYME-RELATED"/>
    <property type="match status" value="1"/>
</dbReference>
<evidence type="ECO:0000259" key="15">
    <source>
        <dbReference type="PROSITE" id="PS50991"/>
    </source>
</evidence>
<gene>
    <name evidence="16" type="ordered locus">Trad_1388</name>
</gene>